<reference evidence="3" key="1">
    <citation type="submission" date="2025-08" db="UniProtKB">
        <authorList>
            <consortium name="Ensembl"/>
        </authorList>
    </citation>
    <scope>IDENTIFICATION</scope>
</reference>
<dbReference type="GeneTree" id="ENSGT00950000183159"/>
<accession>A0A3B5MXW9</accession>
<feature type="compositionally biased region" description="Polar residues" evidence="1">
    <location>
        <begin position="88"/>
        <end position="97"/>
    </location>
</feature>
<dbReference type="PANTHER" id="PTHR46767:SF1">
    <property type="entry name" value="LIM DOMAIN ONLY PROTEIN 7"/>
    <property type="match status" value="1"/>
</dbReference>
<evidence type="ECO:0000313" key="3">
    <source>
        <dbReference type="Ensembl" id="ENSXCOP00000024950.1"/>
    </source>
</evidence>
<dbReference type="GO" id="GO:0030155">
    <property type="term" value="P:regulation of cell adhesion"/>
    <property type="evidence" value="ECO:0007669"/>
    <property type="project" value="InterPro"/>
</dbReference>
<evidence type="ECO:0000256" key="1">
    <source>
        <dbReference type="SAM" id="MobiDB-lite"/>
    </source>
</evidence>
<feature type="region of interest" description="Disordered" evidence="1">
    <location>
        <begin position="363"/>
        <end position="385"/>
    </location>
</feature>
<proteinExistence type="predicted"/>
<dbReference type="Ensembl" id="ENSXCOT00000025254.1">
    <property type="protein sequence ID" value="ENSXCOP00000024950.1"/>
    <property type="gene ID" value="ENSXCOG00000018630.1"/>
</dbReference>
<dbReference type="AlphaFoldDB" id="A0A3B5MXW9"/>
<organism evidence="3 4">
    <name type="scientific">Xiphophorus couchianus</name>
    <name type="common">Monterrey platyfish</name>
    <dbReference type="NCBI Taxonomy" id="32473"/>
    <lineage>
        <taxon>Eukaryota</taxon>
        <taxon>Metazoa</taxon>
        <taxon>Chordata</taxon>
        <taxon>Craniata</taxon>
        <taxon>Vertebrata</taxon>
        <taxon>Euteleostomi</taxon>
        <taxon>Actinopterygii</taxon>
        <taxon>Neopterygii</taxon>
        <taxon>Teleostei</taxon>
        <taxon>Neoteleostei</taxon>
        <taxon>Acanthomorphata</taxon>
        <taxon>Ovalentaria</taxon>
        <taxon>Atherinomorphae</taxon>
        <taxon>Cyprinodontiformes</taxon>
        <taxon>Poeciliidae</taxon>
        <taxon>Poeciliinae</taxon>
        <taxon>Xiphophorus</taxon>
    </lineage>
</organism>
<sequence>MADNKNSLSYRRSLVITPKSSGQFNQFLPTKDKQSGYVPAPLRKKRAERNEDSRRSWASSSFAEDEATPSARGRGGWGKGGPWPKVTVSPTQPNVTCDRSENMKMQCGCDDLYARKIGAKPQRASSVSYNKFLPKFWTPEEDVHIQKIKLGSQRRPWYKEMQGFSLPNPPLLEIPPLMFAPVDPTSGPRLVKCEKWPLLGREDPREPPDPIDYESIDPDLENDDMFARRTLSFQSNADLAAFKTRLPAKRRLHSSEPQLNIVTRQHLHGDTEEDDFPDIERDDVVYRREKTQRQRALSGAPDNYAPMHIPEPWALPADLKARLLCAPCPLTQEVTAAEQDKAKNELQPEKDDMLVRKLRDCSDHSQQRGPLAGRMTPSVPSSCSEGDLQRWQAIREASQLRYKRKQLRWSKCSASGWLWCLISLFFF</sequence>
<protein>
    <recommendedName>
        <fullName evidence="2">DUF4757 domain-containing protein</fullName>
    </recommendedName>
</protein>
<evidence type="ECO:0000313" key="4">
    <source>
        <dbReference type="Proteomes" id="UP000261380"/>
    </source>
</evidence>
<feature type="region of interest" description="Disordered" evidence="1">
    <location>
        <begin position="21"/>
        <end position="97"/>
    </location>
</feature>
<dbReference type="Pfam" id="PF15949">
    <property type="entry name" value="DUF4757"/>
    <property type="match status" value="1"/>
</dbReference>
<evidence type="ECO:0000259" key="2">
    <source>
        <dbReference type="Pfam" id="PF15949"/>
    </source>
</evidence>
<feature type="domain" description="DUF4757" evidence="2">
    <location>
        <begin position="9"/>
        <end position="61"/>
    </location>
</feature>
<name>A0A3B5MXW9_9TELE</name>
<reference evidence="3" key="2">
    <citation type="submission" date="2025-09" db="UniProtKB">
        <authorList>
            <consortium name="Ensembl"/>
        </authorList>
    </citation>
    <scope>IDENTIFICATION</scope>
</reference>
<dbReference type="STRING" id="32473.ENSXCOP00000024950"/>
<dbReference type="InterPro" id="IPR031865">
    <property type="entry name" value="DUF4757"/>
</dbReference>
<dbReference type="Proteomes" id="UP000261380">
    <property type="component" value="Unplaced"/>
</dbReference>
<dbReference type="InterPro" id="IPR029978">
    <property type="entry name" value="LMO-7"/>
</dbReference>
<dbReference type="GO" id="GO:0023051">
    <property type="term" value="P:regulation of signaling"/>
    <property type="evidence" value="ECO:0007669"/>
    <property type="project" value="InterPro"/>
</dbReference>
<dbReference type="PANTHER" id="PTHR46767">
    <property type="entry name" value="LIM DOMAIN ONLY PROTEIN 7"/>
    <property type="match status" value="1"/>
</dbReference>
<keyword evidence="4" id="KW-1185">Reference proteome</keyword>